<comment type="similarity">
    <text evidence="7">Belongs to the ribonuclease III family. Mitochondrion-specific ribosomal protein mL44 subfamily.</text>
</comment>
<comment type="caution">
    <text evidence="18">The sequence shown here is derived from an EMBL/GenBank/DDBJ whole genome shotgun (WGS) entry which is preliminary data.</text>
</comment>
<dbReference type="InterPro" id="IPR011763">
    <property type="entry name" value="COA_CT_C"/>
</dbReference>
<dbReference type="InterPro" id="IPR034733">
    <property type="entry name" value="AcCoA_carboxyl_beta"/>
</dbReference>
<organism evidence="18 19">
    <name type="scientific">Caenorhabditis nigoni</name>
    <dbReference type="NCBI Taxonomy" id="1611254"/>
    <lineage>
        <taxon>Eukaryota</taxon>
        <taxon>Metazoa</taxon>
        <taxon>Ecdysozoa</taxon>
        <taxon>Nematoda</taxon>
        <taxon>Chromadorea</taxon>
        <taxon>Rhabditida</taxon>
        <taxon>Rhabditina</taxon>
        <taxon>Rhabditomorpha</taxon>
        <taxon>Rhabditoidea</taxon>
        <taxon>Rhabditidae</taxon>
        <taxon>Peloderinae</taxon>
        <taxon>Caenorhabditis</taxon>
    </lineage>
</organism>
<evidence type="ECO:0000259" key="17">
    <source>
        <dbReference type="PROSITE" id="PS50989"/>
    </source>
</evidence>
<evidence type="ECO:0000313" key="18">
    <source>
        <dbReference type="EMBL" id="PIC13770.1"/>
    </source>
</evidence>
<name>A0A2G5SFF3_9PELO</name>
<dbReference type="PANTHER" id="PTHR22855:SF13">
    <property type="entry name" value="METHYLCROTONOYL-COA CARBOXYLASE BETA CHAIN, MITOCHONDRIAL"/>
    <property type="match status" value="1"/>
</dbReference>
<keyword evidence="6" id="KW-0687">Ribonucleoprotein</keyword>
<dbReference type="PROSITE" id="PS50989">
    <property type="entry name" value="COA_CT_CTER"/>
    <property type="match status" value="1"/>
</dbReference>
<evidence type="ECO:0000256" key="3">
    <source>
        <dbReference type="ARBA" id="ARBA00022946"/>
    </source>
</evidence>
<dbReference type="InterPro" id="IPR036389">
    <property type="entry name" value="RNase_III_sf"/>
</dbReference>
<evidence type="ECO:0000256" key="8">
    <source>
        <dbReference type="ARBA" id="ARBA00025711"/>
    </source>
</evidence>
<proteinExistence type="inferred from homology"/>
<dbReference type="GO" id="GO:0003725">
    <property type="term" value="F:double-stranded RNA binding"/>
    <property type="evidence" value="ECO:0007669"/>
    <property type="project" value="InterPro"/>
</dbReference>
<feature type="domain" description="CoA carboxyltransferase C-terminal" evidence="17">
    <location>
        <begin position="351"/>
        <end position="600"/>
    </location>
</feature>
<dbReference type="InterPro" id="IPR044444">
    <property type="entry name" value="Ribosomal_mL44_DSRM_metazoa"/>
</dbReference>
<comment type="subcellular location">
    <subcellularLocation>
        <location evidence="1">Mitochondrion</location>
    </subcellularLocation>
</comment>
<dbReference type="Pfam" id="PF01039">
    <property type="entry name" value="Carboxyl_trans"/>
    <property type="match status" value="1"/>
</dbReference>
<dbReference type="FunFam" id="3.90.226.10:FF:000007">
    <property type="entry name" value="Methylcrotonoyl-CoA carboxylase subunit beta"/>
    <property type="match status" value="1"/>
</dbReference>
<comment type="pathway">
    <text evidence="8">Amino-acid degradation; L-leucine degradation; (S)-3-hydroxy-3-methylglutaryl-CoA from 3-isovaleryl-CoA: step 2/3.</text>
</comment>
<dbReference type="PANTHER" id="PTHR22855">
    <property type="entry name" value="ACETYL, PROPIONYL, PYRUVATE, AND GLUTACONYL CARBOXYLASE-RELATED"/>
    <property type="match status" value="1"/>
</dbReference>
<dbReference type="UniPathway" id="UPA00363">
    <property type="reaction ID" value="UER00861"/>
</dbReference>
<accession>A0A2G5SFF3</accession>
<dbReference type="OrthoDB" id="439921at2759"/>
<dbReference type="GO" id="GO:0006552">
    <property type="term" value="P:L-leucine catabolic process"/>
    <property type="evidence" value="ECO:0007669"/>
    <property type="project" value="UniProtKB-UniPathway"/>
</dbReference>
<dbReference type="AlphaFoldDB" id="A0A2G5SFF3"/>
<dbReference type="GO" id="GO:0006396">
    <property type="term" value="P:RNA processing"/>
    <property type="evidence" value="ECO:0007669"/>
    <property type="project" value="InterPro"/>
</dbReference>
<keyword evidence="4" id="KW-0689">Ribosomal protein</keyword>
<evidence type="ECO:0000256" key="7">
    <source>
        <dbReference type="ARBA" id="ARBA00024034"/>
    </source>
</evidence>
<evidence type="ECO:0000313" key="19">
    <source>
        <dbReference type="Proteomes" id="UP000230233"/>
    </source>
</evidence>
<dbReference type="FunFam" id="3.30.160.20:FF:000037">
    <property type="entry name" value="39S ribosomal protein L44, mitochondrial"/>
    <property type="match status" value="1"/>
</dbReference>
<dbReference type="SUPFAM" id="SSF52096">
    <property type="entry name" value="ClpP/crotonase"/>
    <property type="match status" value="2"/>
</dbReference>
<evidence type="ECO:0000259" key="16">
    <source>
        <dbReference type="PROSITE" id="PS50980"/>
    </source>
</evidence>
<sequence>MFRHVAQNLGSKSTSIQTCRGLRTRWERGYLKDLYHRRQILGADPEVSRSSYPNCLVQVRNHHCAGDKFTQQWAPIKTGIDNSSDDFAANNSEMKVLVDDLKAKIAKIEQAGGEKAVKLHRSRGKMLARERIDGLVDSGSPFLEFSQLAGYEMYGKEEVPSGGILTGIGIVSGRVCVIVANDATVKGGTYYPITVKKHLRAQEIARENNLPCIYLVDSGGANLPRQADIFADSQHFGRIFYNQATMSSQGIPQLAVVMGSCTAGGAYVPAMSDQAIIVKGTGTVFLGGPPLVKAATGEEISAEELGGADLHCGESGVTDYYAHNDQHALYLARSCIAGLPPVEEQMTFNPNADEPLYPAEEIYGIVGSNLKKTYDVREVIARIVDGSRFHEFKERYGETLVTGFATIYGQRVGILANNGVLFAESAMKGAHFIELCCQRKIPLLFLQNITGFMVGRDAEAGGIAKHGAKLVTAVACANVPKITVLVGGSYGAGNYGMCGRGYSPRYVFMWPNSRISVMGGEQAANVLSTVQKEKKKREGAEWTDQQDQDLRRPVEEKFEKEGHPYFASARLWDDGVIDPKDTRKVLGLAFQSTLQKPIPDTKFGVFRMDYNSELFAFGHRIGAPEISENDYVKALTNESFFARADVEQDVERAQPGADIGSEHNGDLVRKGEEKLSTWLKRYLRFHLSKAPEELIEAVDSHLLDDECLAGIASHLGIDHLVRTKEFPVSQQSSADAFRALAGVFSDEKVKNLVIDFVVPQLVDIDFADIYALADPLAVLTDILKSEGVTEIEPRLLRSAGENSAEPIFVAAIYADKKRNVGQSAGESTAIAVDMAAREALLRLWDITSDKVLFFGDRAASVPLEKYSQPNYSLTKKCSPGTNTSLLSDSTLSSSDPTANLIEDAVLRYRNVVDAEVGKSYTKRLRHKFSRGSLAKRSFRYLVKPKPYTVA</sequence>
<dbReference type="Gene3D" id="3.30.160.20">
    <property type="match status" value="1"/>
</dbReference>
<comment type="catalytic activity">
    <reaction evidence="14">
        <text>3-methylbut-2-enoyl-CoA + hydrogencarbonate + ATP = 3-methyl-(2E)-glutaconyl-CoA + ADP + phosphate + H(+)</text>
        <dbReference type="Rhea" id="RHEA:13589"/>
        <dbReference type="ChEBI" id="CHEBI:15378"/>
        <dbReference type="ChEBI" id="CHEBI:17544"/>
        <dbReference type="ChEBI" id="CHEBI:30616"/>
        <dbReference type="ChEBI" id="CHEBI:43474"/>
        <dbReference type="ChEBI" id="CHEBI:57344"/>
        <dbReference type="ChEBI" id="CHEBI:57346"/>
        <dbReference type="ChEBI" id="CHEBI:456216"/>
        <dbReference type="EC" id="6.4.1.4"/>
    </reaction>
</comment>
<dbReference type="InterPro" id="IPR011762">
    <property type="entry name" value="COA_CT_N"/>
</dbReference>
<reference evidence="19" key="1">
    <citation type="submission" date="2017-10" db="EMBL/GenBank/DDBJ databases">
        <title>Rapid genome shrinkage in a self-fertile nematode reveals novel sperm competition proteins.</title>
        <authorList>
            <person name="Yin D."/>
            <person name="Schwarz E.M."/>
            <person name="Thomas C.G."/>
            <person name="Felde R.L."/>
            <person name="Korf I.F."/>
            <person name="Cutter A.D."/>
            <person name="Schartner C.M."/>
            <person name="Ralston E.J."/>
            <person name="Meyer B.J."/>
            <person name="Haag E.S."/>
        </authorList>
    </citation>
    <scope>NUCLEOTIDE SEQUENCE [LARGE SCALE GENOMIC DNA]</scope>
    <source>
        <strain evidence="19">JU1422</strain>
    </source>
</reference>
<evidence type="ECO:0000256" key="9">
    <source>
        <dbReference type="ARBA" id="ARBA00026116"/>
    </source>
</evidence>
<keyword evidence="19" id="KW-1185">Reference proteome</keyword>
<evidence type="ECO:0000256" key="2">
    <source>
        <dbReference type="ARBA" id="ARBA00006102"/>
    </source>
</evidence>
<dbReference type="InterPro" id="IPR055189">
    <property type="entry name" value="RM44_endonuclase"/>
</dbReference>
<dbReference type="SUPFAM" id="SSF69065">
    <property type="entry name" value="RNase III domain-like"/>
    <property type="match status" value="1"/>
</dbReference>
<comment type="similarity">
    <text evidence="2">Belongs to the AccD/PCCB family.</text>
</comment>
<dbReference type="GO" id="GO:0004485">
    <property type="term" value="F:methylcrotonoyl-CoA carboxylase activity"/>
    <property type="evidence" value="ECO:0007669"/>
    <property type="project" value="UniProtKB-EC"/>
</dbReference>
<dbReference type="GO" id="GO:0005739">
    <property type="term" value="C:mitochondrion"/>
    <property type="evidence" value="ECO:0007669"/>
    <property type="project" value="UniProtKB-SubCell"/>
</dbReference>
<dbReference type="GO" id="GO:1990904">
    <property type="term" value="C:ribonucleoprotein complex"/>
    <property type="evidence" value="ECO:0007669"/>
    <property type="project" value="UniProtKB-KW"/>
</dbReference>
<evidence type="ECO:0000256" key="4">
    <source>
        <dbReference type="ARBA" id="ARBA00022980"/>
    </source>
</evidence>
<dbReference type="GO" id="GO:0005840">
    <property type="term" value="C:ribosome"/>
    <property type="evidence" value="ECO:0007669"/>
    <property type="project" value="UniProtKB-KW"/>
</dbReference>
<keyword evidence="5" id="KW-0496">Mitochondrion</keyword>
<evidence type="ECO:0000256" key="11">
    <source>
        <dbReference type="ARBA" id="ARBA00031237"/>
    </source>
</evidence>
<dbReference type="GO" id="GO:1905202">
    <property type="term" value="C:methylcrotonoyl-CoA carboxylase complex"/>
    <property type="evidence" value="ECO:0007669"/>
    <property type="project" value="TreeGrafter"/>
</dbReference>
<evidence type="ECO:0000256" key="12">
    <source>
        <dbReference type="ARBA" id="ARBA00031404"/>
    </source>
</evidence>
<dbReference type="EMBL" id="PDUG01000010">
    <property type="protein sequence ID" value="PIC13770.1"/>
    <property type="molecule type" value="Genomic_DNA"/>
</dbReference>
<dbReference type="InterPro" id="IPR029045">
    <property type="entry name" value="ClpP/crotonase-like_dom_sf"/>
</dbReference>
<dbReference type="Proteomes" id="UP000230233">
    <property type="component" value="Unassembled WGS sequence"/>
</dbReference>
<evidence type="ECO:0000256" key="5">
    <source>
        <dbReference type="ARBA" id="ARBA00023128"/>
    </source>
</evidence>
<evidence type="ECO:0000256" key="6">
    <source>
        <dbReference type="ARBA" id="ARBA00023274"/>
    </source>
</evidence>
<dbReference type="Pfam" id="PF22892">
    <property type="entry name" value="DSRM_MRPL44"/>
    <property type="match status" value="1"/>
</dbReference>
<feature type="domain" description="CoA carboxyltransferase N-terminal" evidence="16">
    <location>
        <begin position="94"/>
        <end position="351"/>
    </location>
</feature>
<gene>
    <name evidence="18" type="ORF">B9Z55_027396</name>
</gene>
<keyword evidence="3" id="KW-0809">Transit peptide</keyword>
<evidence type="ECO:0000256" key="15">
    <source>
        <dbReference type="ARBA" id="ARBA00069234"/>
    </source>
</evidence>
<evidence type="ECO:0000256" key="14">
    <source>
        <dbReference type="ARBA" id="ARBA00052347"/>
    </source>
</evidence>
<dbReference type="InterPro" id="IPR045190">
    <property type="entry name" value="MCCB/AccD1-like"/>
</dbReference>
<dbReference type="GO" id="GO:0004525">
    <property type="term" value="F:ribonuclease III activity"/>
    <property type="evidence" value="ECO:0007669"/>
    <property type="project" value="InterPro"/>
</dbReference>
<protein>
    <recommendedName>
        <fullName evidence="13">Large ribosomal subunit protein mL44</fullName>
        <ecNumber evidence="9">6.4.1.4</ecNumber>
    </recommendedName>
    <alternativeName>
        <fullName evidence="12">3-methylcrotonyl-CoA carboxylase 2</fullName>
    </alternativeName>
    <alternativeName>
        <fullName evidence="10">3-methylcrotonyl-CoA carboxylase non-biotin-containing subunit</fullName>
    </alternativeName>
    <alternativeName>
        <fullName evidence="11">3-methylcrotonyl-CoA:carbon dioxide ligase subunit beta</fullName>
    </alternativeName>
    <alternativeName>
        <fullName evidence="15">Probable methylcrotonoyl-CoA carboxylase beta chain, mitochondrial</fullName>
    </alternativeName>
</protein>
<dbReference type="PROSITE" id="PS50980">
    <property type="entry name" value="COA_CT_NTER"/>
    <property type="match status" value="1"/>
</dbReference>
<dbReference type="STRING" id="1611254.A0A2G5SFF3"/>
<evidence type="ECO:0000256" key="10">
    <source>
        <dbReference type="ARBA" id="ARBA00031109"/>
    </source>
</evidence>
<dbReference type="Pfam" id="PF22935">
    <property type="entry name" value="RM44_endonuclase"/>
    <property type="match status" value="1"/>
</dbReference>
<dbReference type="CDD" id="cd19874">
    <property type="entry name" value="DSRM_MRPL44"/>
    <property type="match status" value="1"/>
</dbReference>
<dbReference type="EC" id="6.4.1.4" evidence="9"/>
<evidence type="ECO:0000256" key="13">
    <source>
        <dbReference type="ARBA" id="ARBA00035187"/>
    </source>
</evidence>
<evidence type="ECO:0000256" key="1">
    <source>
        <dbReference type="ARBA" id="ARBA00004173"/>
    </source>
</evidence>
<dbReference type="Gene3D" id="3.90.226.10">
    <property type="entry name" value="2-enoyl-CoA Hydratase, Chain A, domain 1"/>
    <property type="match status" value="2"/>
</dbReference>
<dbReference type="FunFam" id="3.90.226.10:FF:000004">
    <property type="entry name" value="Methylcrotonoyl-CoA carboxylase beta chain"/>
    <property type="match status" value="1"/>
</dbReference>